<protein>
    <recommendedName>
        <fullName evidence="11">Replication protein A C-terminal domain-containing protein</fullName>
    </recommendedName>
</protein>
<proteinExistence type="inferred from homology"/>
<evidence type="ECO:0000256" key="10">
    <source>
        <dbReference type="SAM" id="MobiDB-lite"/>
    </source>
</evidence>
<dbReference type="GO" id="GO:0000724">
    <property type="term" value="P:double-strand break repair via homologous recombination"/>
    <property type="evidence" value="ECO:0007669"/>
    <property type="project" value="TreeGrafter"/>
</dbReference>
<dbReference type="Gene3D" id="2.40.50.140">
    <property type="entry name" value="Nucleic acid-binding proteins"/>
    <property type="match status" value="1"/>
</dbReference>
<name>A0A9P0ZS32_CUSEU</name>
<dbReference type="Gene3D" id="1.10.10.10">
    <property type="entry name" value="Winged helix-like DNA-binding domain superfamily/Winged helix DNA-binding domain"/>
    <property type="match status" value="1"/>
</dbReference>
<comment type="caution">
    <text evidence="12">The sequence shown here is derived from an EMBL/GenBank/DDBJ whole genome shotgun (WGS) entry which is preliminary data.</text>
</comment>
<feature type="domain" description="Replication protein A C-terminal" evidence="11">
    <location>
        <begin position="187"/>
        <end position="281"/>
    </location>
</feature>
<comment type="function">
    <text evidence="9">Component of the replication protein A complex (RPA) required for DNA recombination, repair and replication. The activity of RPA is mediated by single-stranded DNA binding and protein interactions. Required fo cell division in meristems. Involved in the maintenance of transcriptional epigenetic gene silencing (TGS) at specific loci (including some transposons) by regulating histone H3 acetylation, 'Lys-4' and 'Lys-9' methylation.</text>
</comment>
<reference evidence="12" key="1">
    <citation type="submission" date="2022-07" db="EMBL/GenBank/DDBJ databases">
        <authorList>
            <person name="Macas J."/>
            <person name="Novak P."/>
            <person name="Neumann P."/>
        </authorList>
    </citation>
    <scope>NUCLEOTIDE SEQUENCE</scope>
</reference>
<dbReference type="GO" id="GO:0006289">
    <property type="term" value="P:nucleotide-excision repair"/>
    <property type="evidence" value="ECO:0007669"/>
    <property type="project" value="TreeGrafter"/>
</dbReference>
<dbReference type="InterPro" id="IPR014892">
    <property type="entry name" value="RPA_C"/>
</dbReference>
<evidence type="ECO:0000256" key="3">
    <source>
        <dbReference type="ARBA" id="ARBA00022705"/>
    </source>
</evidence>
<dbReference type="GO" id="GO:0006260">
    <property type="term" value="P:DNA replication"/>
    <property type="evidence" value="ECO:0007669"/>
    <property type="project" value="UniProtKB-KW"/>
</dbReference>
<keyword evidence="4" id="KW-0227">DNA damage</keyword>
<sequence length="289" mass="31732">MFGSFSQFDSAAAFSGGGFVASQSTQGQGSDTSLSSAKTRDQTPLLPLTMKQISQAVKSSNDKSSFQIDGIDVGNVRVVGMAFKKSQRVTDVTFKIDDGTGSMECNRWLNDAVDNNEVEGVSDGMYVVVHGHLKSFQDKMLIMSFAIRPVTDYNMIAHHFLECIYVHHCNTKSKGNLSIQNPSNGLSHVNTPLIGQNSTSTDQLSGQYAVDGLKDIEKMVMDFLHQPSSIAQEKGIHRDEIAEQLKVRIETEQRRKVPVAKILEAIVSLEAEGLVYSTIDEYHFKSTSA</sequence>
<comment type="similarity">
    <text evidence="2">Belongs to the replication factor A protein 2 family.</text>
</comment>
<evidence type="ECO:0000256" key="9">
    <source>
        <dbReference type="ARBA" id="ARBA00057177"/>
    </source>
</evidence>
<dbReference type="FunFam" id="1.10.10.10:FF:000168">
    <property type="entry name" value="Replication protein A 32 kDa subunit"/>
    <property type="match status" value="1"/>
</dbReference>
<dbReference type="PIRSF" id="PIRSF036949">
    <property type="entry name" value="RPA32"/>
    <property type="match status" value="1"/>
</dbReference>
<comment type="subcellular location">
    <subcellularLocation>
        <location evidence="1">Nucleus</location>
    </subcellularLocation>
</comment>
<dbReference type="AlphaFoldDB" id="A0A9P0ZS32"/>
<dbReference type="InterPro" id="IPR036388">
    <property type="entry name" value="WH-like_DNA-bd_sf"/>
</dbReference>
<dbReference type="EMBL" id="CAMAPE010000053">
    <property type="protein sequence ID" value="CAH9110371.1"/>
    <property type="molecule type" value="Genomic_DNA"/>
</dbReference>
<keyword evidence="7" id="KW-0234">DNA repair</keyword>
<dbReference type="GO" id="GO:0005662">
    <property type="term" value="C:DNA replication factor A complex"/>
    <property type="evidence" value="ECO:0007669"/>
    <property type="project" value="TreeGrafter"/>
</dbReference>
<dbReference type="PANTHER" id="PTHR13989">
    <property type="entry name" value="REPLICATION PROTEIN A-RELATED"/>
    <property type="match status" value="1"/>
</dbReference>
<dbReference type="SUPFAM" id="SSF50249">
    <property type="entry name" value="Nucleic acid-binding proteins"/>
    <property type="match status" value="1"/>
</dbReference>
<dbReference type="InterPro" id="IPR040260">
    <property type="entry name" value="RFA2-like"/>
</dbReference>
<keyword evidence="5" id="KW-0238">DNA-binding</keyword>
<dbReference type="GO" id="GO:0035861">
    <property type="term" value="C:site of double-strand break"/>
    <property type="evidence" value="ECO:0007669"/>
    <property type="project" value="TreeGrafter"/>
</dbReference>
<dbReference type="InterPro" id="IPR036390">
    <property type="entry name" value="WH_DNA-bd_sf"/>
</dbReference>
<dbReference type="Proteomes" id="UP001152484">
    <property type="component" value="Unassembled WGS sequence"/>
</dbReference>
<evidence type="ECO:0000256" key="7">
    <source>
        <dbReference type="ARBA" id="ARBA00023204"/>
    </source>
</evidence>
<accession>A0A9P0ZS32</accession>
<keyword evidence="13" id="KW-1185">Reference proteome</keyword>
<organism evidence="12 13">
    <name type="scientific">Cuscuta europaea</name>
    <name type="common">European dodder</name>
    <dbReference type="NCBI Taxonomy" id="41803"/>
    <lineage>
        <taxon>Eukaryota</taxon>
        <taxon>Viridiplantae</taxon>
        <taxon>Streptophyta</taxon>
        <taxon>Embryophyta</taxon>
        <taxon>Tracheophyta</taxon>
        <taxon>Spermatophyta</taxon>
        <taxon>Magnoliopsida</taxon>
        <taxon>eudicotyledons</taxon>
        <taxon>Gunneridae</taxon>
        <taxon>Pentapetalae</taxon>
        <taxon>asterids</taxon>
        <taxon>lamiids</taxon>
        <taxon>Solanales</taxon>
        <taxon>Convolvulaceae</taxon>
        <taxon>Cuscuteae</taxon>
        <taxon>Cuscuta</taxon>
        <taxon>Cuscuta subgen. Cuscuta</taxon>
    </lineage>
</organism>
<evidence type="ECO:0000256" key="1">
    <source>
        <dbReference type="ARBA" id="ARBA00004123"/>
    </source>
</evidence>
<gene>
    <name evidence="12" type="ORF">CEURO_LOCUS18832</name>
</gene>
<evidence type="ECO:0000256" key="8">
    <source>
        <dbReference type="ARBA" id="ARBA00023242"/>
    </source>
</evidence>
<dbReference type="CDD" id="cd04478">
    <property type="entry name" value="RPA2_DBD_D"/>
    <property type="match status" value="1"/>
</dbReference>
<dbReference type="PANTHER" id="PTHR13989:SF46">
    <property type="entry name" value="REPLICATION PROTEIN A 32 KDA SUBUNIT A-LIKE"/>
    <property type="match status" value="1"/>
</dbReference>
<dbReference type="InterPro" id="IPR012340">
    <property type="entry name" value="NA-bd_OB-fold"/>
</dbReference>
<keyword evidence="3" id="KW-0235">DNA replication</keyword>
<feature type="region of interest" description="Disordered" evidence="10">
    <location>
        <begin position="22"/>
        <end position="41"/>
    </location>
</feature>
<evidence type="ECO:0000259" key="11">
    <source>
        <dbReference type="Pfam" id="PF08784"/>
    </source>
</evidence>
<evidence type="ECO:0000256" key="5">
    <source>
        <dbReference type="ARBA" id="ARBA00023125"/>
    </source>
</evidence>
<dbReference type="Pfam" id="PF08784">
    <property type="entry name" value="RPA_C"/>
    <property type="match status" value="1"/>
</dbReference>
<evidence type="ECO:0000313" key="12">
    <source>
        <dbReference type="EMBL" id="CAH9110371.1"/>
    </source>
</evidence>
<evidence type="ECO:0000256" key="6">
    <source>
        <dbReference type="ARBA" id="ARBA00023172"/>
    </source>
</evidence>
<dbReference type="GO" id="GO:0003697">
    <property type="term" value="F:single-stranded DNA binding"/>
    <property type="evidence" value="ECO:0007669"/>
    <property type="project" value="TreeGrafter"/>
</dbReference>
<dbReference type="OrthoDB" id="25571at2759"/>
<dbReference type="InterPro" id="IPR014646">
    <property type="entry name" value="Rfa2/RPA32"/>
</dbReference>
<dbReference type="SUPFAM" id="SSF46785">
    <property type="entry name" value="Winged helix' DNA-binding domain"/>
    <property type="match status" value="1"/>
</dbReference>
<evidence type="ECO:0000313" key="13">
    <source>
        <dbReference type="Proteomes" id="UP001152484"/>
    </source>
</evidence>
<dbReference type="FunFam" id="2.40.50.140:FF:000184">
    <property type="entry name" value="replication protein A 32 kDa subunit A-like"/>
    <property type="match status" value="1"/>
</dbReference>
<keyword evidence="6" id="KW-0233">DNA recombination</keyword>
<keyword evidence="8" id="KW-0539">Nucleus</keyword>
<feature type="compositionally biased region" description="Low complexity" evidence="10">
    <location>
        <begin position="22"/>
        <end position="36"/>
    </location>
</feature>
<dbReference type="GO" id="GO:0000781">
    <property type="term" value="C:chromosome, telomeric region"/>
    <property type="evidence" value="ECO:0007669"/>
    <property type="project" value="TreeGrafter"/>
</dbReference>
<evidence type="ECO:0000256" key="2">
    <source>
        <dbReference type="ARBA" id="ARBA00007815"/>
    </source>
</evidence>
<evidence type="ECO:0000256" key="4">
    <source>
        <dbReference type="ARBA" id="ARBA00022763"/>
    </source>
</evidence>